<evidence type="ECO:0000256" key="5">
    <source>
        <dbReference type="SAM" id="Coils"/>
    </source>
</evidence>
<accession>A0ABR6ZK89</accession>
<dbReference type="InterPro" id="IPR003798">
    <property type="entry name" value="DNA_recombination_RmuC"/>
</dbReference>
<evidence type="ECO:0000256" key="2">
    <source>
        <dbReference type="ARBA" id="ARBA00009840"/>
    </source>
</evidence>
<feature type="region of interest" description="Disordered" evidence="6">
    <location>
        <begin position="538"/>
        <end position="560"/>
    </location>
</feature>
<organism evidence="7 8">
    <name type="scientific">Undibacterium hunanense</name>
    <dbReference type="NCBI Taxonomy" id="2762292"/>
    <lineage>
        <taxon>Bacteria</taxon>
        <taxon>Pseudomonadati</taxon>
        <taxon>Pseudomonadota</taxon>
        <taxon>Betaproteobacteria</taxon>
        <taxon>Burkholderiales</taxon>
        <taxon>Oxalobacteraceae</taxon>
        <taxon>Undibacterium</taxon>
    </lineage>
</organism>
<dbReference type="Pfam" id="PF02646">
    <property type="entry name" value="RmuC"/>
    <property type="match status" value="1"/>
</dbReference>
<keyword evidence="3 5" id="KW-0175">Coiled coil</keyword>
<evidence type="ECO:0000256" key="1">
    <source>
        <dbReference type="ARBA" id="ARBA00003416"/>
    </source>
</evidence>
<keyword evidence="4" id="KW-0233">DNA recombination</keyword>
<sequence>MFETVILLALLVLMVLVILVLMRSKAGSDAADLKTILDQLLQTQQQAQLTQERSERSLREQMQLTAQTSRQELGSNFTQLQQALAAQLTSVATFQNAQIDAFSQQLVKLNDTNAQQLEQIRQTFTLQGQVAREEQAKGLKHFGDVLNQSLLSLTESNANRMNEVRATLQTQVDAFSQQLVKLNETNALQLEQIRQAFTLQGQAGREEQAQSLKRFGDSLNQALLSLTESNAQRLNEIRTTLEQKIQQLQADNAGKLEEMRKTVDEKLHATLEQRLGESFKLVSDRLDKVHQGLGEMQQLAIGVGDLKRVLTNVKTRGTWGEVQLEMVLEQMLTPDQYAKNVETVPGTGERVEFAIKLPGKEDNKAPVWLPIDAKFPKEQYERLLDAAERADAEGVAQFGKELERAIRSEAKTIAEKYLSPPLTTDFAILFLPTEGLYAEVMRRPGLADDLQRTCRVSISGPSTLSALLNSLQMGFRSLVLEQRSSEVWQVLGAVKTEFGKFADVLTATKMALEKAARNIDQAEVRTRQMTRKLKSVEALPSDTAQSLLGTSTDMADADTE</sequence>
<comment type="function">
    <text evidence="1">Involved in DNA recombination.</text>
</comment>
<gene>
    <name evidence="7" type="primary">rmuC</name>
    <name evidence="7" type="ORF">H8L32_02295</name>
</gene>
<evidence type="ECO:0000256" key="3">
    <source>
        <dbReference type="ARBA" id="ARBA00023054"/>
    </source>
</evidence>
<comment type="similarity">
    <text evidence="2">Belongs to the RmuC family.</text>
</comment>
<name>A0ABR6ZK89_9BURK</name>
<feature type="compositionally biased region" description="Polar residues" evidence="6">
    <location>
        <begin position="542"/>
        <end position="553"/>
    </location>
</feature>
<evidence type="ECO:0000313" key="8">
    <source>
        <dbReference type="Proteomes" id="UP000650424"/>
    </source>
</evidence>
<feature type="coiled-coil region" evidence="5">
    <location>
        <begin position="224"/>
        <end position="265"/>
    </location>
</feature>
<evidence type="ECO:0000313" key="7">
    <source>
        <dbReference type="EMBL" id="MBC3916307.1"/>
    </source>
</evidence>
<evidence type="ECO:0000256" key="6">
    <source>
        <dbReference type="SAM" id="MobiDB-lite"/>
    </source>
</evidence>
<dbReference type="PANTHER" id="PTHR30563:SF0">
    <property type="entry name" value="DNA RECOMBINATION PROTEIN RMUC"/>
    <property type="match status" value="1"/>
</dbReference>
<reference evidence="7 8" key="1">
    <citation type="submission" date="2020-08" db="EMBL/GenBank/DDBJ databases">
        <title>Novel species isolated from subtropical streams in China.</title>
        <authorList>
            <person name="Lu H."/>
        </authorList>
    </citation>
    <scope>NUCLEOTIDE SEQUENCE [LARGE SCALE GENOMIC DNA]</scope>
    <source>
        <strain evidence="7 8">CY18W</strain>
    </source>
</reference>
<proteinExistence type="inferred from homology"/>
<comment type="caution">
    <text evidence="7">The sequence shown here is derived from an EMBL/GenBank/DDBJ whole genome shotgun (WGS) entry which is preliminary data.</text>
</comment>
<keyword evidence="8" id="KW-1185">Reference proteome</keyword>
<evidence type="ECO:0000256" key="4">
    <source>
        <dbReference type="ARBA" id="ARBA00023172"/>
    </source>
</evidence>
<protein>
    <submittedName>
        <fullName evidence="7">DNA recombination protein RmuC</fullName>
    </submittedName>
</protein>
<dbReference type="EMBL" id="JACOGF010000001">
    <property type="protein sequence ID" value="MBC3916307.1"/>
    <property type="molecule type" value="Genomic_DNA"/>
</dbReference>
<dbReference type="PANTHER" id="PTHR30563">
    <property type="entry name" value="DNA RECOMBINATION PROTEIN RMUC"/>
    <property type="match status" value="1"/>
</dbReference>
<dbReference type="Proteomes" id="UP000650424">
    <property type="component" value="Unassembled WGS sequence"/>
</dbReference>